<protein>
    <submittedName>
        <fullName evidence="1">AAA family ATPase</fullName>
    </submittedName>
</protein>
<name>A0ABV9Z000_9PSEU</name>
<evidence type="ECO:0000313" key="2">
    <source>
        <dbReference type="Proteomes" id="UP001595947"/>
    </source>
</evidence>
<dbReference type="RefSeq" id="WP_378039505.1">
    <property type="nucleotide sequence ID" value="NZ_JBHSIV010000061.1"/>
</dbReference>
<evidence type="ECO:0000313" key="1">
    <source>
        <dbReference type="EMBL" id="MFC5066191.1"/>
    </source>
</evidence>
<accession>A0ABV9Z000</accession>
<dbReference type="Pfam" id="PF13481">
    <property type="entry name" value="AAA_25"/>
    <property type="match status" value="1"/>
</dbReference>
<sequence length="452" mass="50676">MTHAGENNAIPLVPLAPESNEPILQYNANGCPVRPAHFPKDELTTHQVCTHKPDRDDEIITAYREAYAKYVGTRTYANQDECDAADRAESEVSDRMLLDGDIRKEMRRQEAQQVVKRKRAEKAFTPPATLPTLADELAEDIEPLRPRIESLCHVENNVLCAAKAKAGKTTLCVNLLRSLADGTPFLGELAVTPPEGNIGYFNYEMSRRQFNTWLRAANIQRQDRVSIVHLRGHRLPLITIPAQDWIVEWATKHRITTLVIDPWGQAMTESGSENSNDDVGVVLRILGEIKRRAGITDLFVIAHMGHGASVEGGQERARGASALLGWPDVLWTLTEDGGDRFLSAQGRDVEFPEQALTFLHEDRRLVLRDGGGDRRRERRSRSASEVVEIVTAEPGLSTSQVMDKMRSTTQREARSHAVRDAKAEKLIEARQDGRASRLYPLTQLPSWTPRFD</sequence>
<organism evidence="1 2">
    <name type="scientific">Actinomycetospora atypica</name>
    <dbReference type="NCBI Taxonomy" id="1290095"/>
    <lineage>
        <taxon>Bacteria</taxon>
        <taxon>Bacillati</taxon>
        <taxon>Actinomycetota</taxon>
        <taxon>Actinomycetes</taxon>
        <taxon>Pseudonocardiales</taxon>
        <taxon>Pseudonocardiaceae</taxon>
        <taxon>Actinomycetospora</taxon>
    </lineage>
</organism>
<dbReference type="Gene3D" id="3.40.50.300">
    <property type="entry name" value="P-loop containing nucleotide triphosphate hydrolases"/>
    <property type="match status" value="1"/>
</dbReference>
<dbReference type="SUPFAM" id="SSF52540">
    <property type="entry name" value="P-loop containing nucleoside triphosphate hydrolases"/>
    <property type="match status" value="1"/>
</dbReference>
<gene>
    <name evidence="1" type="ORF">ACFPBZ_28565</name>
</gene>
<dbReference type="Proteomes" id="UP001595947">
    <property type="component" value="Unassembled WGS sequence"/>
</dbReference>
<proteinExistence type="predicted"/>
<reference evidence="2" key="1">
    <citation type="journal article" date="2019" name="Int. J. Syst. Evol. Microbiol.">
        <title>The Global Catalogue of Microorganisms (GCM) 10K type strain sequencing project: providing services to taxonomists for standard genome sequencing and annotation.</title>
        <authorList>
            <consortium name="The Broad Institute Genomics Platform"/>
            <consortium name="The Broad Institute Genome Sequencing Center for Infectious Disease"/>
            <person name="Wu L."/>
            <person name="Ma J."/>
        </authorList>
    </citation>
    <scope>NUCLEOTIDE SEQUENCE [LARGE SCALE GENOMIC DNA]</scope>
    <source>
        <strain evidence="2">CGMCC 4.7093</strain>
    </source>
</reference>
<comment type="caution">
    <text evidence="1">The sequence shown here is derived from an EMBL/GenBank/DDBJ whole genome shotgun (WGS) entry which is preliminary data.</text>
</comment>
<keyword evidence="2" id="KW-1185">Reference proteome</keyword>
<dbReference type="InterPro" id="IPR027417">
    <property type="entry name" value="P-loop_NTPase"/>
</dbReference>
<dbReference type="EMBL" id="JBHSIV010000061">
    <property type="protein sequence ID" value="MFC5066191.1"/>
    <property type="molecule type" value="Genomic_DNA"/>
</dbReference>